<dbReference type="EMBL" id="AEBR01000007">
    <property type="protein sequence ID" value="EFM84034.1"/>
    <property type="molecule type" value="Genomic_DNA"/>
</dbReference>
<dbReference type="AlphaFoldDB" id="A0A125W9R0"/>
<feature type="transmembrane region" description="Helical" evidence="1">
    <location>
        <begin position="32"/>
        <end position="52"/>
    </location>
</feature>
<evidence type="ECO:0000256" key="1">
    <source>
        <dbReference type="SAM" id="Phobius"/>
    </source>
</evidence>
<organism evidence="2 3">
    <name type="scientific">Enterococcus faecalis TX4248</name>
    <dbReference type="NCBI Taxonomy" id="749495"/>
    <lineage>
        <taxon>Bacteria</taxon>
        <taxon>Bacillati</taxon>
        <taxon>Bacillota</taxon>
        <taxon>Bacilli</taxon>
        <taxon>Lactobacillales</taxon>
        <taxon>Enterococcaceae</taxon>
        <taxon>Enterococcus</taxon>
    </lineage>
</organism>
<keyword evidence="1" id="KW-0472">Membrane</keyword>
<evidence type="ECO:0000313" key="3">
    <source>
        <dbReference type="Proteomes" id="UP000004846"/>
    </source>
</evidence>
<evidence type="ECO:0000313" key="2">
    <source>
        <dbReference type="EMBL" id="EFM84034.1"/>
    </source>
</evidence>
<keyword evidence="1" id="KW-0812">Transmembrane</keyword>
<feature type="transmembrane region" description="Helical" evidence="1">
    <location>
        <begin position="9"/>
        <end position="26"/>
    </location>
</feature>
<sequence>MKKYLIKNIFYITIPLVLSYITSFLVNIDLPILIIIFYGILLFFLIPSEVYLGSTMDYNAKVVNPTYRPENKSFEDSPKSKILSILIVLLCLILTISIWYFSN</sequence>
<feature type="transmembrane region" description="Helical" evidence="1">
    <location>
        <begin position="82"/>
        <end position="101"/>
    </location>
</feature>
<comment type="caution">
    <text evidence="2">The sequence shown here is derived from an EMBL/GenBank/DDBJ whole genome shotgun (WGS) entry which is preliminary data.</text>
</comment>
<name>A0A125W9R0_ENTFL</name>
<reference evidence="3" key="1">
    <citation type="submission" date="2010-07" db="EMBL/GenBank/DDBJ databases">
        <authorList>
            <person name="Weinstock G."/>
            <person name="Sodergren E."/>
            <person name="Clifton S."/>
            <person name="Fulton L."/>
            <person name="Fulton B."/>
            <person name="Courtney L."/>
            <person name="Fronick C."/>
            <person name="Harrison M."/>
            <person name="Strong C."/>
            <person name="Farmer C."/>
            <person name="Delahaunty K."/>
            <person name="Markovic C."/>
            <person name="Hall O."/>
            <person name="Minx P."/>
            <person name="Tomlinson C."/>
            <person name="Mitreva M."/>
            <person name="Hou S."/>
            <person name="Chen J."/>
            <person name="Wollam A."/>
            <person name="Pepin K.H."/>
            <person name="Johnson M."/>
            <person name="Bhonagiri V."/>
            <person name="Zhang X."/>
            <person name="Suruliraj S."/>
            <person name="Warren W."/>
            <person name="Chinwalla A."/>
            <person name="Mardis E.R."/>
            <person name="Wilson R.K."/>
        </authorList>
    </citation>
    <scope>NUCLEOTIDE SEQUENCE [LARGE SCALE GENOMIC DNA]</scope>
    <source>
        <strain evidence="3">TX4248</strain>
    </source>
</reference>
<proteinExistence type="predicted"/>
<dbReference type="Proteomes" id="UP000004846">
    <property type="component" value="Unassembled WGS sequence"/>
</dbReference>
<accession>A0A125W9R0</accession>
<protein>
    <submittedName>
        <fullName evidence="2">Uncharacterized protein</fullName>
    </submittedName>
</protein>
<keyword evidence="1" id="KW-1133">Transmembrane helix</keyword>
<gene>
    <name evidence="2" type="ORF">HMPREF9498_00318</name>
</gene>
<dbReference type="HOGENOM" id="CLU_173152_0_0_9"/>